<dbReference type="Pfam" id="PF02096">
    <property type="entry name" value="60KD_IMP"/>
    <property type="match status" value="1"/>
</dbReference>
<dbReference type="InterPro" id="IPR023060">
    <property type="entry name" value="YidC/YidC1/YidC2_Firmicutes"/>
</dbReference>
<evidence type="ECO:0000256" key="5">
    <source>
        <dbReference type="ARBA" id="ARBA00022729"/>
    </source>
</evidence>
<evidence type="ECO:0000256" key="6">
    <source>
        <dbReference type="ARBA" id="ARBA00022927"/>
    </source>
</evidence>
<dbReference type="PRINTS" id="PR00701">
    <property type="entry name" value="60KDINNERMP"/>
</dbReference>
<keyword evidence="13" id="KW-0175">Coiled coil</keyword>
<keyword evidence="11 12" id="KW-0449">Lipoprotein</keyword>
<dbReference type="GO" id="GO:0051205">
    <property type="term" value="P:protein insertion into membrane"/>
    <property type="evidence" value="ECO:0007669"/>
    <property type="project" value="TreeGrafter"/>
</dbReference>
<feature type="coiled-coil region" evidence="13">
    <location>
        <begin position="96"/>
        <end position="125"/>
    </location>
</feature>
<evidence type="ECO:0000256" key="7">
    <source>
        <dbReference type="ARBA" id="ARBA00022989"/>
    </source>
</evidence>
<dbReference type="HAMAP" id="MF_01811">
    <property type="entry name" value="YidC_type2"/>
    <property type="match status" value="1"/>
</dbReference>
<dbReference type="RefSeq" id="WP_123807815.1">
    <property type="nucleotide sequence ID" value="NZ_RKRK01000003.1"/>
</dbReference>
<accession>A0A3N5CG76</accession>
<evidence type="ECO:0000256" key="9">
    <source>
        <dbReference type="ARBA" id="ARBA00023139"/>
    </source>
</evidence>
<proteinExistence type="inferred from homology"/>
<keyword evidence="7 12" id="KW-1133">Transmembrane helix</keyword>
<feature type="compositionally biased region" description="Acidic residues" evidence="14">
    <location>
        <begin position="260"/>
        <end position="270"/>
    </location>
</feature>
<feature type="transmembrane region" description="Helical" evidence="12">
    <location>
        <begin position="176"/>
        <end position="194"/>
    </location>
</feature>
<evidence type="ECO:0000256" key="10">
    <source>
        <dbReference type="ARBA" id="ARBA00023186"/>
    </source>
</evidence>
<comment type="caution">
    <text evidence="17">The sequence shown here is derived from an EMBL/GenBank/DDBJ whole genome shotgun (WGS) entry which is preliminary data.</text>
</comment>
<dbReference type="PANTHER" id="PTHR12428">
    <property type="entry name" value="OXA1"/>
    <property type="match status" value="1"/>
</dbReference>
<protein>
    <recommendedName>
        <fullName evidence="12">Membrane protein insertase YidC</fullName>
    </recommendedName>
    <alternativeName>
        <fullName evidence="12">Foldase YidC</fullName>
    </alternativeName>
    <alternativeName>
        <fullName evidence="12">Membrane integrase YidC</fullName>
    </alternativeName>
    <alternativeName>
        <fullName evidence="12">Membrane protein YidC</fullName>
    </alternativeName>
</protein>
<evidence type="ECO:0000256" key="8">
    <source>
        <dbReference type="ARBA" id="ARBA00023136"/>
    </source>
</evidence>
<keyword evidence="4 12" id="KW-0812">Transmembrane</keyword>
<feature type="transmembrane region" description="Helical" evidence="12">
    <location>
        <begin position="131"/>
        <end position="152"/>
    </location>
</feature>
<dbReference type="PANTHER" id="PTHR12428:SF65">
    <property type="entry name" value="CYTOCHROME C OXIDASE ASSEMBLY PROTEIN COX18, MITOCHONDRIAL"/>
    <property type="match status" value="1"/>
</dbReference>
<sequence length="289" mass="33432">MKKKIFLPFLLLSVAMLLAGCNYENKEDRTGFFYNVFVAPMDSLIHWLGPILGHNYGLTIIVITLVVRLALFPLMMNTYKSQAVMREKMALVKPEMERVQKKVKVATTQEEKMEAQQEMMALYKKHNINPLNMGCLPMLIQMPIVLGLYYALRFPTEGGITEYPNFLWMNLTEPDILITLVAGIAYAVQAWISLQFIPEEQKQQMKIMMLISPIMIMWISFISPSALALYWAVGGIFIVFQTWLGNKFYRSKSTEELAESSEELTQDQAEEIEHRKNTEVRSKKKKKRK</sequence>
<organism evidence="17 18">
    <name type="scientific">Abyssicoccus albus</name>
    <dbReference type="NCBI Taxonomy" id="1817405"/>
    <lineage>
        <taxon>Bacteria</taxon>
        <taxon>Bacillati</taxon>
        <taxon>Bacillota</taxon>
        <taxon>Bacilli</taxon>
        <taxon>Bacillales</taxon>
        <taxon>Abyssicoccaceae</taxon>
    </lineage>
</organism>
<evidence type="ECO:0000256" key="15">
    <source>
        <dbReference type="SAM" id="SignalP"/>
    </source>
</evidence>
<feature type="transmembrane region" description="Helical" evidence="12">
    <location>
        <begin position="228"/>
        <end position="245"/>
    </location>
</feature>
<dbReference type="GO" id="GO:0005886">
    <property type="term" value="C:plasma membrane"/>
    <property type="evidence" value="ECO:0007669"/>
    <property type="project" value="UniProtKB-SubCell"/>
</dbReference>
<evidence type="ECO:0000256" key="4">
    <source>
        <dbReference type="ARBA" id="ARBA00022692"/>
    </source>
</evidence>
<dbReference type="InterPro" id="IPR001708">
    <property type="entry name" value="YidC/ALB3/OXA1/COX18"/>
</dbReference>
<dbReference type="AlphaFoldDB" id="A0A3N5CG76"/>
<feature type="compositionally biased region" description="Basic and acidic residues" evidence="14">
    <location>
        <begin position="271"/>
        <end position="281"/>
    </location>
</feature>
<dbReference type="InterPro" id="IPR028055">
    <property type="entry name" value="YidC/Oxa/ALB_C"/>
</dbReference>
<keyword evidence="5 12" id="KW-0732">Signal</keyword>
<evidence type="ECO:0000256" key="2">
    <source>
        <dbReference type="ARBA" id="ARBA00022448"/>
    </source>
</evidence>
<feature type="domain" description="Membrane insertase YidC/Oxa/ALB C-terminal" evidence="16">
    <location>
        <begin position="56"/>
        <end position="246"/>
    </location>
</feature>
<dbReference type="EMBL" id="RKRK01000003">
    <property type="protein sequence ID" value="RPF56421.1"/>
    <property type="molecule type" value="Genomic_DNA"/>
</dbReference>
<dbReference type="NCBIfam" id="TIGR03592">
    <property type="entry name" value="yidC_oxa1_cterm"/>
    <property type="match status" value="1"/>
</dbReference>
<comment type="subcellular location">
    <subcellularLocation>
        <location evidence="1 12">Cell membrane</location>
        <topology evidence="1 12">Multi-pass membrane protein</topology>
    </subcellularLocation>
</comment>
<dbReference type="InterPro" id="IPR047196">
    <property type="entry name" value="YidC_ALB_C"/>
</dbReference>
<keyword evidence="6 12" id="KW-0653">Protein transport</keyword>
<keyword evidence="2 12" id="KW-0813">Transport</keyword>
<dbReference type="CDD" id="cd20070">
    <property type="entry name" value="5TM_YidC_Alb3"/>
    <property type="match status" value="1"/>
</dbReference>
<comment type="function">
    <text evidence="12">Required for the insertion and/or proper folding and/or complex formation of integral membrane proteins into the membrane. Involved in integration of membrane proteins that insert both dependently and independently of the Sec translocase complex, as well as at least some lipoproteins.</text>
</comment>
<evidence type="ECO:0000256" key="3">
    <source>
        <dbReference type="ARBA" id="ARBA00022475"/>
    </source>
</evidence>
<keyword evidence="3 12" id="KW-1003">Cell membrane</keyword>
<name>A0A3N5CG76_9BACL</name>
<evidence type="ECO:0000256" key="11">
    <source>
        <dbReference type="ARBA" id="ARBA00023288"/>
    </source>
</evidence>
<keyword evidence="9" id="KW-0564">Palmitate</keyword>
<reference evidence="17 18" key="1">
    <citation type="submission" date="2018-11" db="EMBL/GenBank/DDBJ databases">
        <title>Genomic Encyclopedia of Type Strains, Phase IV (KMG-IV): sequencing the most valuable type-strain genomes for metagenomic binning, comparative biology and taxonomic classification.</title>
        <authorList>
            <person name="Goeker M."/>
        </authorList>
    </citation>
    <scope>NUCLEOTIDE SEQUENCE [LARGE SCALE GENOMIC DNA]</scope>
    <source>
        <strain evidence="17 18">DSM 29158</strain>
    </source>
</reference>
<dbReference type="GO" id="GO:0032977">
    <property type="term" value="F:membrane insertase activity"/>
    <property type="evidence" value="ECO:0007669"/>
    <property type="project" value="InterPro"/>
</dbReference>
<gene>
    <name evidence="12" type="primary">yidC</name>
    <name evidence="17" type="ORF">EDD62_1057</name>
</gene>
<comment type="similarity">
    <text evidence="12">Belongs to the OXA1/ALB3/YidC family. Type 2 subfamily.</text>
</comment>
<evidence type="ECO:0000256" key="14">
    <source>
        <dbReference type="SAM" id="MobiDB-lite"/>
    </source>
</evidence>
<feature type="transmembrane region" description="Helical" evidence="12">
    <location>
        <begin position="56"/>
        <end position="79"/>
    </location>
</feature>
<feature type="chain" id="PRO_5038729609" description="Membrane protein insertase YidC" evidence="15">
    <location>
        <begin position="20"/>
        <end position="289"/>
    </location>
</feature>
<feature type="region of interest" description="Disordered" evidence="14">
    <location>
        <begin position="260"/>
        <end position="289"/>
    </location>
</feature>
<keyword evidence="8 12" id="KW-0472">Membrane</keyword>
<keyword evidence="10 12" id="KW-0143">Chaperone</keyword>
<keyword evidence="18" id="KW-1185">Reference proteome</keyword>
<feature type="signal peptide" evidence="15">
    <location>
        <begin position="1"/>
        <end position="19"/>
    </location>
</feature>
<dbReference type="PROSITE" id="PS51257">
    <property type="entry name" value="PROKAR_LIPOPROTEIN"/>
    <property type="match status" value="1"/>
</dbReference>
<evidence type="ECO:0000259" key="16">
    <source>
        <dbReference type="Pfam" id="PF02096"/>
    </source>
</evidence>
<evidence type="ECO:0000256" key="1">
    <source>
        <dbReference type="ARBA" id="ARBA00004651"/>
    </source>
</evidence>
<evidence type="ECO:0000313" key="17">
    <source>
        <dbReference type="EMBL" id="RPF56421.1"/>
    </source>
</evidence>
<evidence type="ECO:0000256" key="13">
    <source>
        <dbReference type="SAM" id="Coils"/>
    </source>
</evidence>
<evidence type="ECO:0000256" key="12">
    <source>
        <dbReference type="HAMAP-Rule" id="MF_01811"/>
    </source>
</evidence>
<evidence type="ECO:0000313" key="18">
    <source>
        <dbReference type="Proteomes" id="UP000277108"/>
    </source>
</evidence>
<dbReference type="Proteomes" id="UP000277108">
    <property type="component" value="Unassembled WGS sequence"/>
</dbReference>
<dbReference type="GO" id="GO:0015031">
    <property type="term" value="P:protein transport"/>
    <property type="evidence" value="ECO:0007669"/>
    <property type="project" value="UniProtKB-KW"/>
</dbReference>
<dbReference type="OrthoDB" id="9780552at2"/>